<evidence type="ECO:0000313" key="6">
    <source>
        <dbReference type="Proteomes" id="UP000624404"/>
    </source>
</evidence>
<evidence type="ECO:0000259" key="4">
    <source>
        <dbReference type="Pfam" id="PF20772"/>
    </source>
</evidence>
<dbReference type="PANTHER" id="PTHR12532">
    <property type="entry name" value="TRANSLATIONAL ACTIVATOR OF CYTOCHROME C OXIDASE 1"/>
    <property type="match status" value="1"/>
</dbReference>
<name>A0A8H2ZP62_9HELO</name>
<proteinExistence type="inferred from homology"/>
<dbReference type="Gene3D" id="1.10.10.200">
    <property type="match status" value="1"/>
</dbReference>
<comment type="caution">
    <text evidence="5">The sequence shown here is derived from an EMBL/GenBank/DDBJ whole genome shotgun (WGS) entry which is preliminary data.</text>
</comment>
<evidence type="ECO:0000256" key="1">
    <source>
        <dbReference type="ARBA" id="ARBA00004173"/>
    </source>
</evidence>
<organism evidence="5 6">
    <name type="scientific">Sclerotinia trifoliorum</name>
    <dbReference type="NCBI Taxonomy" id="28548"/>
    <lineage>
        <taxon>Eukaryota</taxon>
        <taxon>Fungi</taxon>
        <taxon>Dikarya</taxon>
        <taxon>Ascomycota</taxon>
        <taxon>Pezizomycotina</taxon>
        <taxon>Leotiomycetes</taxon>
        <taxon>Helotiales</taxon>
        <taxon>Sclerotiniaceae</taxon>
        <taxon>Sclerotinia</taxon>
    </lineage>
</organism>
<dbReference type="FunFam" id="1.10.10.200:FF:000002">
    <property type="entry name" value="Probable transcriptional regulatory protein CLM62_37755"/>
    <property type="match status" value="1"/>
</dbReference>
<feature type="domain" description="TACO1/YebC-like N-terminal" evidence="4">
    <location>
        <begin position="38"/>
        <end position="109"/>
    </location>
</feature>
<dbReference type="OrthoDB" id="2017544at2759"/>
<dbReference type="PANTHER" id="PTHR12532:SF0">
    <property type="entry name" value="TRANSLATIONAL ACTIVATOR OF CYTOCHROME C OXIDASE 1"/>
    <property type="match status" value="1"/>
</dbReference>
<keyword evidence="6" id="KW-1185">Reference proteome</keyword>
<protein>
    <submittedName>
        <fullName evidence="5">C2a0545e-6c42-47b6-919b-d2143aafa9dc</fullName>
    </submittedName>
</protein>
<dbReference type="GO" id="GO:0005739">
    <property type="term" value="C:mitochondrion"/>
    <property type="evidence" value="ECO:0007669"/>
    <property type="project" value="UniProtKB-SubCell"/>
</dbReference>
<reference evidence="5" key="1">
    <citation type="submission" date="2020-10" db="EMBL/GenBank/DDBJ databases">
        <authorList>
            <person name="Kusch S."/>
        </authorList>
    </citation>
    <scope>NUCLEOTIDE SEQUENCE</scope>
    <source>
        <strain evidence="5">SwB9</strain>
    </source>
</reference>
<evidence type="ECO:0000313" key="5">
    <source>
        <dbReference type="EMBL" id="CAD6441660.1"/>
    </source>
</evidence>
<dbReference type="AlphaFoldDB" id="A0A8H2ZP62"/>
<dbReference type="SUPFAM" id="SSF75625">
    <property type="entry name" value="YebC-like"/>
    <property type="match status" value="1"/>
</dbReference>
<dbReference type="HAMAP" id="MF_00693">
    <property type="entry name" value="Transcrip_reg_TACO1"/>
    <property type="match status" value="1"/>
</dbReference>
<sequence length="293" mass="31866">MTNMPAFSRGLRPVLRTDYISSKCLQFSTTSVVFSGHNRWSKIKHDKGAVDAKKTKARSIIAHDIALAVKLHGANPYINPRLAAVLAAAKKAGFPKASIETALARGQGKSRTGAALQKATLECIMPPQVALIIEAETDSVNRTMMELRHLVKTHGGTVTPTAYLFQKKGCVTFEKDEKNLGVDDVMDEAIEAGAKDLEVDDEGNIIVWTEPNMVTVAGDTLQKEFDIKIASSDILWIPNEDTNVPIDAGEATDRLMSFIESARDNSDVQGIYANIVQGNIEDGQWEDLIGGLD</sequence>
<dbReference type="InterPro" id="IPR017856">
    <property type="entry name" value="Integrase-like_N"/>
</dbReference>
<dbReference type="Gene3D" id="3.30.70.980">
    <property type="match status" value="2"/>
</dbReference>
<comment type="similarity">
    <text evidence="2">Belongs to the TACO1 family.</text>
</comment>
<dbReference type="InterPro" id="IPR029072">
    <property type="entry name" value="YebC-like"/>
</dbReference>
<gene>
    <name evidence="5" type="ORF">SCLTRI_LOCUS1444</name>
</gene>
<feature type="domain" description="TACO1/YebC-like second and third" evidence="3">
    <location>
        <begin position="117"/>
        <end position="275"/>
    </location>
</feature>
<evidence type="ECO:0000259" key="3">
    <source>
        <dbReference type="Pfam" id="PF01709"/>
    </source>
</evidence>
<dbReference type="InterPro" id="IPR048300">
    <property type="entry name" value="TACO1_YebC-like_2nd/3rd_dom"/>
</dbReference>
<dbReference type="InterPro" id="IPR026564">
    <property type="entry name" value="Transcrip_reg_TACO1-like_dom3"/>
</dbReference>
<comment type="subcellular location">
    <subcellularLocation>
        <location evidence="1">Mitochondrion</location>
    </subcellularLocation>
</comment>
<dbReference type="Pfam" id="PF20772">
    <property type="entry name" value="TACO1_YebC_N"/>
    <property type="match status" value="1"/>
</dbReference>
<evidence type="ECO:0000256" key="2">
    <source>
        <dbReference type="ARBA" id="ARBA00008724"/>
    </source>
</evidence>
<dbReference type="InterPro" id="IPR002876">
    <property type="entry name" value="Transcrip_reg_TACO1-like"/>
</dbReference>
<dbReference type="InterPro" id="IPR049083">
    <property type="entry name" value="TACO1_YebC_N"/>
</dbReference>
<dbReference type="Pfam" id="PF01709">
    <property type="entry name" value="Transcrip_reg"/>
    <property type="match status" value="1"/>
</dbReference>
<dbReference type="Proteomes" id="UP000624404">
    <property type="component" value="Unassembled WGS sequence"/>
</dbReference>
<accession>A0A8H2ZP62</accession>
<dbReference type="EMBL" id="CAJHIA010000006">
    <property type="protein sequence ID" value="CAD6441660.1"/>
    <property type="molecule type" value="Genomic_DNA"/>
</dbReference>